<protein>
    <submittedName>
        <fullName evidence="1">Uncharacterized protein</fullName>
    </submittedName>
</protein>
<name>A0A310SU12_9HYME</name>
<dbReference type="Proteomes" id="UP000250275">
    <property type="component" value="Unassembled WGS sequence"/>
</dbReference>
<gene>
    <name evidence="1" type="ORF">WN48_07199</name>
</gene>
<organism evidence="1 2">
    <name type="scientific">Eufriesea mexicana</name>
    <dbReference type="NCBI Taxonomy" id="516756"/>
    <lineage>
        <taxon>Eukaryota</taxon>
        <taxon>Metazoa</taxon>
        <taxon>Ecdysozoa</taxon>
        <taxon>Arthropoda</taxon>
        <taxon>Hexapoda</taxon>
        <taxon>Insecta</taxon>
        <taxon>Pterygota</taxon>
        <taxon>Neoptera</taxon>
        <taxon>Endopterygota</taxon>
        <taxon>Hymenoptera</taxon>
        <taxon>Apocrita</taxon>
        <taxon>Aculeata</taxon>
        <taxon>Apoidea</taxon>
        <taxon>Anthophila</taxon>
        <taxon>Apidae</taxon>
        <taxon>Eufriesea</taxon>
    </lineage>
</organism>
<keyword evidence="2" id="KW-1185">Reference proteome</keyword>
<accession>A0A310SU12</accession>
<dbReference type="EMBL" id="KQ759884">
    <property type="protein sequence ID" value="OAD62158.1"/>
    <property type="molecule type" value="Genomic_DNA"/>
</dbReference>
<dbReference type="AlphaFoldDB" id="A0A310SU12"/>
<sequence>MHYTFDIRWSFDATRAVNCQGRFLQELNSRIVECGTREEVGEAGSRRSPVCLHLTWKVQVRNEWNSAVLRDACDEIDHARRRSITVESQKWWMVVCTEV</sequence>
<evidence type="ECO:0000313" key="1">
    <source>
        <dbReference type="EMBL" id="OAD62158.1"/>
    </source>
</evidence>
<proteinExistence type="predicted"/>
<reference evidence="1 2" key="1">
    <citation type="submission" date="2015-07" db="EMBL/GenBank/DDBJ databases">
        <title>The genome of Eufriesea mexicana.</title>
        <authorList>
            <person name="Pan H."/>
            <person name="Kapheim K."/>
        </authorList>
    </citation>
    <scope>NUCLEOTIDE SEQUENCE [LARGE SCALE GENOMIC DNA]</scope>
    <source>
        <strain evidence="1">0111107269</strain>
        <tissue evidence="1">Whole body</tissue>
    </source>
</reference>
<evidence type="ECO:0000313" key="2">
    <source>
        <dbReference type="Proteomes" id="UP000250275"/>
    </source>
</evidence>